<dbReference type="RefSeq" id="WP_197714359.1">
    <property type="nucleotide sequence ID" value="NZ_AP018933.1"/>
</dbReference>
<evidence type="ECO:0000313" key="2">
    <source>
        <dbReference type="EMBL" id="BBG29157.1"/>
    </source>
</evidence>
<proteinExistence type="predicted"/>
<dbReference type="PANTHER" id="PTHR30272:SF1">
    <property type="entry name" value="3-HYDROXYACYL-[ACYL-CARRIER-PROTEIN] DEHYDRATASE"/>
    <property type="match status" value="1"/>
</dbReference>
<evidence type="ECO:0000313" key="3">
    <source>
        <dbReference type="Proteomes" id="UP000267342"/>
    </source>
</evidence>
<dbReference type="InterPro" id="IPR013114">
    <property type="entry name" value="FabA_FabZ"/>
</dbReference>
<reference evidence="2 3" key="1">
    <citation type="submission" date="2018-09" db="EMBL/GenBank/DDBJ databases">
        <title>Zymobacter palmae IAM14233 (=T109) whole genome analysis.</title>
        <authorList>
            <person name="Yanase H."/>
        </authorList>
    </citation>
    <scope>NUCLEOTIDE SEQUENCE [LARGE SCALE GENOMIC DNA]</scope>
    <source>
        <strain evidence="2 3">IAM14233</strain>
    </source>
</reference>
<protein>
    <submittedName>
        <fullName evidence="2">Coronafacic acid dehydratase</fullName>
    </submittedName>
</protein>
<dbReference type="GO" id="GO:0016829">
    <property type="term" value="F:lyase activity"/>
    <property type="evidence" value="ECO:0007669"/>
    <property type="project" value="UniProtKB-KW"/>
</dbReference>
<dbReference type="SUPFAM" id="SSF54637">
    <property type="entry name" value="Thioesterase/thiol ester dehydrase-isomerase"/>
    <property type="match status" value="1"/>
</dbReference>
<gene>
    <name evidence="2" type="ORF">ZBT109_0368</name>
</gene>
<name>A0A348HC05_9GAMM</name>
<dbReference type="PANTHER" id="PTHR30272">
    <property type="entry name" value="3-HYDROXYACYL-[ACYL-CARRIER-PROTEIN] DEHYDRATASE"/>
    <property type="match status" value="1"/>
</dbReference>
<keyword evidence="1" id="KW-0456">Lyase</keyword>
<keyword evidence="3" id="KW-1185">Reference proteome</keyword>
<dbReference type="InterPro" id="IPR029069">
    <property type="entry name" value="HotDog_dom_sf"/>
</dbReference>
<accession>A0A348HC05</accession>
<sequence>MTTSSTATVATTAPRTMGFTELKGWLRHRHPMVFLDRVLDYAPGEYLKSLMAVSGQTDAISGHFPERAIFPASHMMQAVAQSAIILLQVSTTPLADDEVTLIGSVKSRFTHIVVPGDLVTFDVRCDHLRDDFLTFTCYATVGEHAAGTIKGSIIRKNIADLGEQLW</sequence>
<organism evidence="2 3">
    <name type="scientific">Zymobacter palmae</name>
    <dbReference type="NCBI Taxonomy" id="33074"/>
    <lineage>
        <taxon>Bacteria</taxon>
        <taxon>Pseudomonadati</taxon>
        <taxon>Pseudomonadota</taxon>
        <taxon>Gammaproteobacteria</taxon>
        <taxon>Oceanospirillales</taxon>
        <taxon>Halomonadaceae</taxon>
        <taxon>Zymobacter group</taxon>
        <taxon>Zymobacter</taxon>
    </lineage>
</organism>
<dbReference type="Pfam" id="PF07977">
    <property type="entry name" value="FabA"/>
    <property type="match status" value="1"/>
</dbReference>
<dbReference type="KEGG" id="zpl:ZBT109_0368"/>
<dbReference type="AlphaFoldDB" id="A0A348HC05"/>
<dbReference type="EMBL" id="AP018933">
    <property type="protein sequence ID" value="BBG29157.1"/>
    <property type="molecule type" value="Genomic_DNA"/>
</dbReference>
<dbReference type="STRING" id="1123510.GCA_000620025_00575"/>
<dbReference type="Gene3D" id="3.10.129.10">
    <property type="entry name" value="Hotdog Thioesterase"/>
    <property type="match status" value="1"/>
</dbReference>
<dbReference type="Proteomes" id="UP000267342">
    <property type="component" value="Chromosome"/>
</dbReference>
<evidence type="ECO:0000256" key="1">
    <source>
        <dbReference type="ARBA" id="ARBA00023239"/>
    </source>
</evidence>